<reference evidence="2" key="1">
    <citation type="journal article" date="2023" name="G3 (Bethesda)">
        <title>Genome assembly and association tests identify interacting loci associated with vigor, precocity, and sex in interspecific pistachio rootstocks.</title>
        <authorList>
            <person name="Palmer W."/>
            <person name="Jacygrad E."/>
            <person name="Sagayaradj S."/>
            <person name="Cavanaugh K."/>
            <person name="Han R."/>
            <person name="Bertier L."/>
            <person name="Beede B."/>
            <person name="Kafkas S."/>
            <person name="Golino D."/>
            <person name="Preece J."/>
            <person name="Michelmore R."/>
        </authorList>
    </citation>
    <scope>NUCLEOTIDE SEQUENCE [LARGE SCALE GENOMIC DNA]</scope>
</reference>
<proteinExistence type="predicted"/>
<evidence type="ECO:0000313" key="2">
    <source>
        <dbReference type="Proteomes" id="UP001164250"/>
    </source>
</evidence>
<dbReference type="EMBL" id="CM047900">
    <property type="protein sequence ID" value="KAJ0100448.1"/>
    <property type="molecule type" value="Genomic_DNA"/>
</dbReference>
<evidence type="ECO:0000313" key="1">
    <source>
        <dbReference type="EMBL" id="KAJ0100448.1"/>
    </source>
</evidence>
<organism evidence="1 2">
    <name type="scientific">Pistacia atlantica</name>
    <dbReference type="NCBI Taxonomy" id="434234"/>
    <lineage>
        <taxon>Eukaryota</taxon>
        <taxon>Viridiplantae</taxon>
        <taxon>Streptophyta</taxon>
        <taxon>Embryophyta</taxon>
        <taxon>Tracheophyta</taxon>
        <taxon>Spermatophyta</taxon>
        <taxon>Magnoliopsida</taxon>
        <taxon>eudicotyledons</taxon>
        <taxon>Gunneridae</taxon>
        <taxon>Pentapetalae</taxon>
        <taxon>rosids</taxon>
        <taxon>malvids</taxon>
        <taxon>Sapindales</taxon>
        <taxon>Anacardiaceae</taxon>
        <taxon>Pistacia</taxon>
    </lineage>
</organism>
<sequence>MKRVCYDLVLVVAMLVVVSMVSKEASVAEAACNPADLMPCLAAVTSPAKPTDLCCSKLQSQKQCLCGYLKDPSYRHLIDSRVAQKFSSVCGVTIPKC</sequence>
<comment type="caution">
    <text evidence="1">The sequence shown here is derived from an EMBL/GenBank/DDBJ whole genome shotgun (WGS) entry which is preliminary data.</text>
</comment>
<keyword evidence="2" id="KW-1185">Reference proteome</keyword>
<dbReference type="Proteomes" id="UP001164250">
    <property type="component" value="Chromosome 4"/>
</dbReference>
<gene>
    <name evidence="1" type="ORF">Patl1_21420</name>
</gene>
<name>A0ACC1BNK6_9ROSI</name>
<accession>A0ACC1BNK6</accession>
<protein>
    <submittedName>
        <fullName evidence="1">Uncharacterized protein</fullName>
    </submittedName>
</protein>